<name>A0A0F9NKU4_9ZZZZ</name>
<comment type="caution">
    <text evidence="2">The sequence shown here is derived from an EMBL/GenBank/DDBJ whole genome shotgun (WGS) entry which is preliminary data.</text>
</comment>
<proteinExistence type="predicted"/>
<gene>
    <name evidence="2" type="ORF">LCGC14_0938610</name>
</gene>
<protein>
    <submittedName>
        <fullName evidence="2">Uncharacterized protein</fullName>
    </submittedName>
</protein>
<evidence type="ECO:0000313" key="2">
    <source>
        <dbReference type="EMBL" id="KKN20150.1"/>
    </source>
</evidence>
<dbReference type="AlphaFoldDB" id="A0A0F9NKU4"/>
<feature type="region of interest" description="Disordered" evidence="1">
    <location>
        <begin position="1"/>
        <end position="25"/>
    </location>
</feature>
<sequence length="97" mass="11026">MADEKNFGDQAQQQETGDSRLLRESTQATNNYTQAMQQQTKAMGDQHQAWGRLRKEQETFMQGLKRQYDQVKQLSNNFAGMSSAVGSYTDKLKQGTT</sequence>
<accession>A0A0F9NKU4</accession>
<feature type="non-terminal residue" evidence="2">
    <location>
        <position position="97"/>
    </location>
</feature>
<evidence type="ECO:0000256" key="1">
    <source>
        <dbReference type="SAM" id="MobiDB-lite"/>
    </source>
</evidence>
<reference evidence="2" key="1">
    <citation type="journal article" date="2015" name="Nature">
        <title>Complex archaea that bridge the gap between prokaryotes and eukaryotes.</title>
        <authorList>
            <person name="Spang A."/>
            <person name="Saw J.H."/>
            <person name="Jorgensen S.L."/>
            <person name="Zaremba-Niedzwiedzka K."/>
            <person name="Martijn J."/>
            <person name="Lind A.E."/>
            <person name="van Eijk R."/>
            <person name="Schleper C."/>
            <person name="Guy L."/>
            <person name="Ettema T.J."/>
        </authorList>
    </citation>
    <scope>NUCLEOTIDE SEQUENCE</scope>
</reference>
<organism evidence="2">
    <name type="scientific">marine sediment metagenome</name>
    <dbReference type="NCBI Taxonomy" id="412755"/>
    <lineage>
        <taxon>unclassified sequences</taxon>
        <taxon>metagenomes</taxon>
        <taxon>ecological metagenomes</taxon>
    </lineage>
</organism>
<dbReference type="EMBL" id="LAZR01003269">
    <property type="protein sequence ID" value="KKN20150.1"/>
    <property type="molecule type" value="Genomic_DNA"/>
</dbReference>